<dbReference type="Pfam" id="PF05920">
    <property type="entry name" value="Homeobox_KN"/>
    <property type="match status" value="1"/>
</dbReference>
<keyword evidence="2 5" id="KW-0371">Homeobox</keyword>
<feature type="region of interest" description="Disordered" evidence="6">
    <location>
        <begin position="356"/>
        <end position="375"/>
    </location>
</feature>
<keyword evidence="4" id="KW-0862">Zinc</keyword>
<feature type="region of interest" description="Disordered" evidence="6">
    <location>
        <begin position="677"/>
        <end position="706"/>
    </location>
</feature>
<reference evidence="9 10" key="1">
    <citation type="submission" date="2013-03" db="EMBL/GenBank/DDBJ databases">
        <title>The Genome Sequence of Cladophialophora yegresii CBS 114405.</title>
        <authorList>
            <consortium name="The Broad Institute Genomics Platform"/>
            <person name="Cuomo C."/>
            <person name="de Hoog S."/>
            <person name="Gorbushina A."/>
            <person name="Walker B."/>
            <person name="Young S.K."/>
            <person name="Zeng Q."/>
            <person name="Gargeya S."/>
            <person name="Fitzgerald M."/>
            <person name="Haas B."/>
            <person name="Abouelleil A."/>
            <person name="Allen A.W."/>
            <person name="Alvarado L."/>
            <person name="Arachchi H.M."/>
            <person name="Berlin A.M."/>
            <person name="Chapman S.B."/>
            <person name="Gainer-Dewar J."/>
            <person name="Goldberg J."/>
            <person name="Griggs A."/>
            <person name="Gujja S."/>
            <person name="Hansen M."/>
            <person name="Howarth C."/>
            <person name="Imamovic A."/>
            <person name="Ireland A."/>
            <person name="Larimer J."/>
            <person name="McCowan C."/>
            <person name="Murphy C."/>
            <person name="Pearson M."/>
            <person name="Poon T.W."/>
            <person name="Priest M."/>
            <person name="Roberts A."/>
            <person name="Saif S."/>
            <person name="Shea T."/>
            <person name="Sisk P."/>
            <person name="Sykes S."/>
            <person name="Wortman J."/>
            <person name="Nusbaum C."/>
            <person name="Birren B."/>
        </authorList>
    </citation>
    <scope>NUCLEOTIDE SEQUENCE [LARGE SCALE GENOMIC DNA]</scope>
    <source>
        <strain evidence="9 10">CBS 114405</strain>
    </source>
</reference>
<proteinExistence type="predicted"/>
<dbReference type="STRING" id="1182544.W9W571"/>
<evidence type="ECO:0000256" key="2">
    <source>
        <dbReference type="ARBA" id="ARBA00023155"/>
    </source>
</evidence>
<comment type="caution">
    <text evidence="9">The sequence shown here is derived from an EMBL/GenBank/DDBJ whole genome shotgun (WGS) entry which is preliminary data.</text>
</comment>
<dbReference type="HOGENOM" id="CLU_012878_0_0_1"/>
<dbReference type="OrthoDB" id="4205429at2759"/>
<dbReference type="GeneID" id="19178883"/>
<dbReference type="PANTHER" id="PTHR46451:SF1">
    <property type="entry name" value="RAS-RESPONSIVE ELEMENT-BINDING PROTEIN 1"/>
    <property type="match status" value="1"/>
</dbReference>
<feature type="domain" description="C2H2-type" evidence="8">
    <location>
        <begin position="526"/>
        <end position="553"/>
    </location>
</feature>
<organism evidence="9 10">
    <name type="scientific">Cladophialophora yegresii CBS 114405</name>
    <dbReference type="NCBI Taxonomy" id="1182544"/>
    <lineage>
        <taxon>Eukaryota</taxon>
        <taxon>Fungi</taxon>
        <taxon>Dikarya</taxon>
        <taxon>Ascomycota</taxon>
        <taxon>Pezizomycotina</taxon>
        <taxon>Eurotiomycetes</taxon>
        <taxon>Chaetothyriomycetidae</taxon>
        <taxon>Chaetothyriales</taxon>
        <taxon>Herpotrichiellaceae</taxon>
        <taxon>Cladophialophora</taxon>
    </lineage>
</organism>
<evidence type="ECO:0000259" key="7">
    <source>
        <dbReference type="PROSITE" id="PS50071"/>
    </source>
</evidence>
<dbReference type="PANTHER" id="PTHR46451">
    <property type="entry name" value="RAS-RESPONSIVE ELEMENT-BINDING PROTEIN 1"/>
    <property type="match status" value="1"/>
</dbReference>
<sequence>MNTDAPGSQPLWEDLLLSSDPGVNGFFNSPAVTVGDVGAFSHAVDAYAHNNGSSDPCSSTYISAAQLPDLPPSLPSLENTVCDDDFLMPDIDDFLNNTIAQQDEFLNEMTFRTYMEPGNPTPELWSAEPQAPLLHRKRTRPCSTTSHDTDSPKRKVKVVGKKSAFTQFQTEVLEDWLSRNLADPFPSPEIKASLANSTGLSVRQVERWFARTRQRKLTRLKLEEAGSIGGEEVMAPSQAHPQQGPELRRHGPPEHASSHHEFEMQGRACRSLTGTRTGKMWSFGCLKKRYSLLKDVYTLGSGWRGTSAAAASLNRPSSCPPPSSMAGFLDLFLPRSCGAQSATNGKYSLQVGLPSHPGSPWSIPKSNSRNSNDGRGETAYLEPMWYLQDWGVERWLELLPTDPCGFEALNESERDREPAPDMQGAECRRGGRALNGYGHCDHFLGQLSSGTADPITSLDVRGRSSEHAGSNESSLAGTHANQNRNTEVSAVFTSPQPLQDEATGSKDPGEVASSHAPPELNNAEPHICRICSHSFAKIAQLKRHCQSHFSSKGPFKCLYCSHSFTFSYNLYRHQIRRHPKLRPAAQPSLQRRSSAGKVDSGHQQHSYGASGLQPDQSPGAGNQDFGWNGSAATTQNGAGSPYRYAESLGGSSGAASVASCSSYLTFGPRKGRRVAYGGTSPGVASTSPPTAAWGRDRLPTPPERSNVAGNVFSIVLSRPRTSGDL</sequence>
<dbReference type="AlphaFoldDB" id="W9W571"/>
<dbReference type="eggNOG" id="KOG1721">
    <property type="taxonomic scope" value="Eukaryota"/>
</dbReference>
<dbReference type="InterPro" id="IPR008422">
    <property type="entry name" value="KN_HD"/>
</dbReference>
<evidence type="ECO:0000256" key="4">
    <source>
        <dbReference type="PROSITE-ProRule" id="PRU00042"/>
    </source>
</evidence>
<dbReference type="InterPro" id="IPR009057">
    <property type="entry name" value="Homeodomain-like_sf"/>
</dbReference>
<dbReference type="InterPro" id="IPR052795">
    <property type="entry name" value="RREB1"/>
</dbReference>
<dbReference type="SUPFAM" id="SSF46689">
    <property type="entry name" value="Homeodomain-like"/>
    <property type="match status" value="1"/>
</dbReference>
<evidence type="ECO:0000313" key="10">
    <source>
        <dbReference type="Proteomes" id="UP000019473"/>
    </source>
</evidence>
<dbReference type="GO" id="GO:0001228">
    <property type="term" value="F:DNA-binding transcription activator activity, RNA polymerase II-specific"/>
    <property type="evidence" value="ECO:0007669"/>
    <property type="project" value="TreeGrafter"/>
</dbReference>
<feature type="region of interest" description="Disordered" evidence="6">
    <location>
        <begin position="228"/>
        <end position="264"/>
    </location>
</feature>
<feature type="domain" description="Homeobox" evidence="7">
    <location>
        <begin position="156"/>
        <end position="219"/>
    </location>
</feature>
<feature type="region of interest" description="Disordered" evidence="6">
    <location>
        <begin position="494"/>
        <end position="520"/>
    </location>
</feature>
<name>W9W571_9EURO</name>
<dbReference type="Proteomes" id="UP000019473">
    <property type="component" value="Unassembled WGS sequence"/>
</dbReference>
<dbReference type="CDD" id="cd00086">
    <property type="entry name" value="homeodomain"/>
    <property type="match status" value="1"/>
</dbReference>
<evidence type="ECO:0000256" key="5">
    <source>
        <dbReference type="PROSITE-ProRule" id="PRU00108"/>
    </source>
</evidence>
<feature type="region of interest" description="Disordered" evidence="6">
    <location>
        <begin position="455"/>
        <end position="481"/>
    </location>
</feature>
<feature type="compositionally biased region" description="Polar residues" evidence="6">
    <location>
        <begin position="364"/>
        <end position="373"/>
    </location>
</feature>
<evidence type="ECO:0000256" key="6">
    <source>
        <dbReference type="SAM" id="MobiDB-lite"/>
    </source>
</evidence>
<dbReference type="GO" id="GO:0005634">
    <property type="term" value="C:nucleus"/>
    <property type="evidence" value="ECO:0007669"/>
    <property type="project" value="UniProtKB-SubCell"/>
</dbReference>
<keyword evidence="4" id="KW-0479">Metal-binding</keyword>
<dbReference type="SMART" id="SM00389">
    <property type="entry name" value="HOX"/>
    <property type="match status" value="1"/>
</dbReference>
<dbReference type="GO" id="GO:0000978">
    <property type="term" value="F:RNA polymerase II cis-regulatory region sequence-specific DNA binding"/>
    <property type="evidence" value="ECO:0007669"/>
    <property type="project" value="TreeGrafter"/>
</dbReference>
<evidence type="ECO:0000256" key="1">
    <source>
        <dbReference type="ARBA" id="ARBA00023125"/>
    </source>
</evidence>
<dbReference type="PROSITE" id="PS50071">
    <property type="entry name" value="HOMEOBOX_2"/>
    <property type="match status" value="1"/>
</dbReference>
<accession>W9W571</accession>
<keyword evidence="3 5" id="KW-0539">Nucleus</keyword>
<dbReference type="InterPro" id="IPR013087">
    <property type="entry name" value="Znf_C2H2_type"/>
</dbReference>
<dbReference type="PROSITE" id="PS00028">
    <property type="entry name" value="ZINC_FINGER_C2H2_1"/>
    <property type="match status" value="2"/>
</dbReference>
<protein>
    <recommendedName>
        <fullName evidence="11">Homeobox domain-containing protein</fullName>
    </recommendedName>
</protein>
<dbReference type="Gene3D" id="1.10.10.60">
    <property type="entry name" value="Homeodomain-like"/>
    <property type="match status" value="1"/>
</dbReference>
<dbReference type="InterPro" id="IPR036236">
    <property type="entry name" value="Znf_C2H2_sf"/>
</dbReference>
<feature type="compositionally biased region" description="Polar residues" evidence="6">
    <location>
        <begin position="467"/>
        <end position="481"/>
    </location>
</feature>
<keyword evidence="4" id="KW-0863">Zinc-finger</keyword>
<dbReference type="SUPFAM" id="SSF57667">
    <property type="entry name" value="beta-beta-alpha zinc fingers"/>
    <property type="match status" value="1"/>
</dbReference>
<evidence type="ECO:0000313" key="9">
    <source>
        <dbReference type="EMBL" id="EXJ60145.1"/>
    </source>
</evidence>
<dbReference type="EMBL" id="AMGW01000003">
    <property type="protein sequence ID" value="EXJ60145.1"/>
    <property type="molecule type" value="Genomic_DNA"/>
</dbReference>
<keyword evidence="10" id="KW-1185">Reference proteome</keyword>
<keyword evidence="1 5" id="KW-0238">DNA-binding</keyword>
<feature type="compositionally biased region" description="Basic and acidic residues" evidence="6">
    <location>
        <begin position="246"/>
        <end position="264"/>
    </location>
</feature>
<feature type="DNA-binding region" description="Homeobox" evidence="5">
    <location>
        <begin position="158"/>
        <end position="220"/>
    </location>
</feature>
<dbReference type="RefSeq" id="XP_007756498.1">
    <property type="nucleotide sequence ID" value="XM_007758308.1"/>
</dbReference>
<dbReference type="InterPro" id="IPR001356">
    <property type="entry name" value="HD"/>
</dbReference>
<dbReference type="PROSITE" id="PS50157">
    <property type="entry name" value="ZINC_FINGER_C2H2_2"/>
    <property type="match status" value="2"/>
</dbReference>
<feature type="domain" description="C2H2-type" evidence="8">
    <location>
        <begin position="555"/>
        <end position="583"/>
    </location>
</feature>
<evidence type="ECO:0000259" key="8">
    <source>
        <dbReference type="PROSITE" id="PS50157"/>
    </source>
</evidence>
<evidence type="ECO:0008006" key="11">
    <source>
        <dbReference type="Google" id="ProtNLM"/>
    </source>
</evidence>
<comment type="subcellular location">
    <subcellularLocation>
        <location evidence="5">Nucleus</location>
    </subcellularLocation>
</comment>
<feature type="compositionally biased region" description="Polar residues" evidence="6">
    <location>
        <begin position="601"/>
        <end position="620"/>
    </location>
</feature>
<dbReference type="SMART" id="SM00355">
    <property type="entry name" value="ZnF_C2H2"/>
    <property type="match status" value="2"/>
</dbReference>
<dbReference type="GO" id="GO:0008270">
    <property type="term" value="F:zinc ion binding"/>
    <property type="evidence" value="ECO:0007669"/>
    <property type="project" value="UniProtKB-KW"/>
</dbReference>
<dbReference type="Gene3D" id="3.30.160.60">
    <property type="entry name" value="Classic Zinc Finger"/>
    <property type="match status" value="1"/>
</dbReference>
<gene>
    <name evidence="9" type="ORF">A1O7_04297</name>
</gene>
<feature type="region of interest" description="Disordered" evidence="6">
    <location>
        <begin position="579"/>
        <end position="632"/>
    </location>
</feature>
<evidence type="ECO:0000256" key="3">
    <source>
        <dbReference type="ARBA" id="ARBA00023242"/>
    </source>
</evidence>
<dbReference type="VEuPathDB" id="FungiDB:A1O7_04297"/>